<feature type="domain" description="BD-FAE-like" evidence="3">
    <location>
        <begin position="51"/>
        <end position="229"/>
    </location>
</feature>
<dbReference type="InterPro" id="IPR050300">
    <property type="entry name" value="GDXG_lipolytic_enzyme"/>
</dbReference>
<reference evidence="4" key="1">
    <citation type="submission" date="2021-08" db="EMBL/GenBank/DDBJ databases">
        <title>Prevotella lacticifex sp. nov., isolated from rumen of cow.</title>
        <authorList>
            <person name="Shinkai T."/>
            <person name="Ikeyama N."/>
            <person name="Kumagai M."/>
            <person name="Ohmori H."/>
            <person name="Sakamoto M."/>
            <person name="Ohkuma M."/>
            <person name="Mitsumori M."/>
        </authorList>
    </citation>
    <scope>NUCLEOTIDE SEQUENCE</scope>
    <source>
        <strain evidence="4">JCM 8259</strain>
    </source>
</reference>
<keyword evidence="2" id="KW-0812">Transmembrane</keyword>
<dbReference type="SUPFAM" id="SSF53474">
    <property type="entry name" value="alpha/beta-Hydrolases"/>
    <property type="match status" value="1"/>
</dbReference>
<dbReference type="Gene3D" id="3.40.50.1820">
    <property type="entry name" value="alpha/beta hydrolase"/>
    <property type="match status" value="1"/>
</dbReference>
<dbReference type="OMA" id="MENEGWD"/>
<gene>
    <name evidence="4" type="ORF">PRMUPPPA20_19350</name>
</gene>
<dbReference type="AlphaFoldDB" id="A0AA37I8C5"/>
<keyword evidence="2" id="KW-0472">Membrane</keyword>
<evidence type="ECO:0000259" key="3">
    <source>
        <dbReference type="Pfam" id="PF20434"/>
    </source>
</evidence>
<dbReference type="RefSeq" id="WP_013065262.1">
    <property type="nucleotide sequence ID" value="NZ_BPTT01000001.1"/>
</dbReference>
<keyword evidence="2" id="KW-1133">Transmembrane helix</keyword>
<evidence type="ECO:0000256" key="2">
    <source>
        <dbReference type="SAM" id="Phobius"/>
    </source>
</evidence>
<keyword evidence="1" id="KW-0378">Hydrolase</keyword>
<protein>
    <recommendedName>
        <fullName evidence="3">BD-FAE-like domain-containing protein</fullName>
    </recommendedName>
</protein>
<dbReference type="Pfam" id="PF20434">
    <property type="entry name" value="BD-FAE"/>
    <property type="match status" value="1"/>
</dbReference>
<dbReference type="InterPro" id="IPR029058">
    <property type="entry name" value="AB_hydrolase_fold"/>
</dbReference>
<evidence type="ECO:0000313" key="4">
    <source>
        <dbReference type="EMBL" id="GJG33826.1"/>
    </source>
</evidence>
<feature type="transmembrane region" description="Helical" evidence="2">
    <location>
        <begin position="12"/>
        <end position="32"/>
    </location>
</feature>
<accession>A0AA37I8C5</accession>
<sequence length="275" mass="31315">MISISLSWCKKLLIYAFVLLLIVVLVSAIFFVRSIVHVKLPHGATLHVLPALDNKVHGAVIICPGGGYSYLEKWFEGYYWFPYFYLRGYIPAMLEYRMPIHDCYGPLTDGTEAIQMMRKCAKEWHFEENNVGFVGFSAGGHLASTMMVLDNDSVRPDFGVLFYPVISMKKELTHIDSHNQLLGSDASDQLENQFSNELHVSEKTPPAFIAVASDDKCVSPRNSIIFDKEMHGKNRLSELHIYPLGGHGFVCHLRSEYRIQALDDLSNWLRNRNLE</sequence>
<dbReference type="Proteomes" id="UP000887097">
    <property type="component" value="Unassembled WGS sequence"/>
</dbReference>
<dbReference type="GeneID" id="31500961"/>
<dbReference type="EMBL" id="BPTT01000001">
    <property type="protein sequence ID" value="GJG33826.1"/>
    <property type="molecule type" value="Genomic_DNA"/>
</dbReference>
<dbReference type="PANTHER" id="PTHR48081">
    <property type="entry name" value="AB HYDROLASE SUPERFAMILY PROTEIN C4A8.06C"/>
    <property type="match status" value="1"/>
</dbReference>
<dbReference type="PANTHER" id="PTHR48081:SF6">
    <property type="entry name" value="PEPTIDASE S9 PROLYL OLIGOPEPTIDASE CATALYTIC DOMAIN-CONTAINING PROTEIN"/>
    <property type="match status" value="1"/>
</dbReference>
<evidence type="ECO:0000256" key="1">
    <source>
        <dbReference type="ARBA" id="ARBA00022801"/>
    </source>
</evidence>
<name>A0AA37I8C5_XYLRU</name>
<evidence type="ECO:0000313" key="5">
    <source>
        <dbReference type="Proteomes" id="UP000887097"/>
    </source>
</evidence>
<organism evidence="4 5">
    <name type="scientific">Xylanibacter ruminicola</name>
    <name type="common">Prevotella ruminicola</name>
    <dbReference type="NCBI Taxonomy" id="839"/>
    <lineage>
        <taxon>Bacteria</taxon>
        <taxon>Pseudomonadati</taxon>
        <taxon>Bacteroidota</taxon>
        <taxon>Bacteroidia</taxon>
        <taxon>Bacteroidales</taxon>
        <taxon>Prevotellaceae</taxon>
        <taxon>Xylanibacter</taxon>
    </lineage>
</organism>
<dbReference type="InterPro" id="IPR049492">
    <property type="entry name" value="BD-FAE-like_dom"/>
</dbReference>
<dbReference type="GO" id="GO:0016787">
    <property type="term" value="F:hydrolase activity"/>
    <property type="evidence" value="ECO:0007669"/>
    <property type="project" value="UniProtKB-KW"/>
</dbReference>
<proteinExistence type="predicted"/>
<comment type="caution">
    <text evidence="4">The sequence shown here is derived from an EMBL/GenBank/DDBJ whole genome shotgun (WGS) entry which is preliminary data.</text>
</comment>